<evidence type="ECO:0000256" key="6">
    <source>
        <dbReference type="ARBA" id="ARBA00023004"/>
    </source>
</evidence>
<evidence type="ECO:0000256" key="9">
    <source>
        <dbReference type="SAM" id="MobiDB-lite"/>
    </source>
</evidence>
<keyword evidence="7 8" id="KW-0411">Iron-sulfur</keyword>
<reference evidence="11" key="1">
    <citation type="submission" date="2020-10" db="EMBL/GenBank/DDBJ databases">
        <title>Unveiling of a novel bifunctional photoreceptor, Dualchrome1, isolated from a cosmopolitan green alga.</title>
        <authorList>
            <person name="Suzuki S."/>
            <person name="Kawachi M."/>
        </authorList>
    </citation>
    <scope>NUCLEOTIDE SEQUENCE</scope>
    <source>
        <strain evidence="11">NIES 2893</strain>
    </source>
</reference>
<organism evidence="11 12">
    <name type="scientific">Pycnococcus provasolii</name>
    <dbReference type="NCBI Taxonomy" id="41880"/>
    <lineage>
        <taxon>Eukaryota</taxon>
        <taxon>Viridiplantae</taxon>
        <taxon>Chlorophyta</taxon>
        <taxon>Pseudoscourfieldiophyceae</taxon>
        <taxon>Pseudoscourfieldiales</taxon>
        <taxon>Pycnococcaceae</taxon>
        <taxon>Pycnococcus</taxon>
    </lineage>
</organism>
<dbReference type="GO" id="GO:0022900">
    <property type="term" value="P:electron transport chain"/>
    <property type="evidence" value="ECO:0007669"/>
    <property type="project" value="InterPro"/>
</dbReference>
<dbReference type="InterPro" id="IPR006058">
    <property type="entry name" value="2Fe2S_fd_BS"/>
</dbReference>
<evidence type="ECO:0000256" key="2">
    <source>
        <dbReference type="ARBA" id="ARBA00022448"/>
    </source>
</evidence>
<gene>
    <name evidence="11" type="ORF">PPROV_000563500</name>
</gene>
<keyword evidence="5 8" id="KW-0249">Electron transport</keyword>
<name>A0A830HMX7_9CHLO</name>
<dbReference type="EMBL" id="BNJQ01000014">
    <property type="protein sequence ID" value="GHP06891.1"/>
    <property type="molecule type" value="Genomic_DNA"/>
</dbReference>
<dbReference type="PROSITE" id="PS00197">
    <property type="entry name" value="2FE2S_FER_1"/>
    <property type="match status" value="1"/>
</dbReference>
<keyword evidence="2 8" id="KW-0813">Transport</keyword>
<dbReference type="GO" id="GO:0009055">
    <property type="term" value="F:electron transfer activity"/>
    <property type="evidence" value="ECO:0007669"/>
    <property type="project" value="InterPro"/>
</dbReference>
<keyword evidence="8" id="KW-0934">Plastid</keyword>
<evidence type="ECO:0000256" key="8">
    <source>
        <dbReference type="RuleBase" id="RU364001"/>
    </source>
</evidence>
<dbReference type="GO" id="GO:0051537">
    <property type="term" value="F:2 iron, 2 sulfur cluster binding"/>
    <property type="evidence" value="ECO:0007669"/>
    <property type="project" value="UniProtKB-KW"/>
</dbReference>
<dbReference type="GO" id="GO:0046872">
    <property type="term" value="F:metal ion binding"/>
    <property type="evidence" value="ECO:0007669"/>
    <property type="project" value="UniProtKB-KW"/>
</dbReference>
<feature type="compositionally biased region" description="Basic and acidic residues" evidence="9">
    <location>
        <begin position="202"/>
        <end position="214"/>
    </location>
</feature>
<comment type="cofactor">
    <cofactor evidence="8">
        <name>[2Fe-2S] cluster</name>
        <dbReference type="ChEBI" id="CHEBI:190135"/>
    </cofactor>
    <text evidence="8">Binds 1 [2Fe-2S] cluster.</text>
</comment>
<keyword evidence="6 8" id="KW-0408">Iron</keyword>
<comment type="caution">
    <text evidence="11">The sequence shown here is derived from an EMBL/GenBank/DDBJ whole genome shotgun (WGS) entry which is preliminary data.</text>
</comment>
<protein>
    <recommendedName>
        <fullName evidence="8">Ferredoxin</fullName>
    </recommendedName>
</protein>
<keyword evidence="8" id="KW-0150">Chloroplast</keyword>
<dbReference type="OrthoDB" id="1885901at2759"/>
<comment type="function">
    <text evidence="8">Ferredoxins are iron-sulfur proteins that transfer electrons in a wide variety of metabolic reactions.</text>
</comment>
<comment type="subcellular location">
    <subcellularLocation>
        <location evidence="8">Plastid</location>
        <location evidence="8">Chloroplast</location>
    </subcellularLocation>
</comment>
<evidence type="ECO:0000313" key="11">
    <source>
        <dbReference type="EMBL" id="GHP06891.1"/>
    </source>
</evidence>
<dbReference type="PANTHER" id="PTHR43112">
    <property type="entry name" value="FERREDOXIN"/>
    <property type="match status" value="1"/>
</dbReference>
<evidence type="ECO:0000256" key="3">
    <source>
        <dbReference type="ARBA" id="ARBA00022714"/>
    </source>
</evidence>
<dbReference type="SUPFAM" id="SSF54292">
    <property type="entry name" value="2Fe-2S ferredoxin-like"/>
    <property type="match status" value="1"/>
</dbReference>
<keyword evidence="12" id="KW-1185">Reference proteome</keyword>
<dbReference type="InterPro" id="IPR001041">
    <property type="entry name" value="2Fe-2S_ferredoxin-type"/>
</dbReference>
<dbReference type="Gene3D" id="3.10.20.30">
    <property type="match status" value="1"/>
</dbReference>
<dbReference type="CDD" id="cd00207">
    <property type="entry name" value="fer2"/>
    <property type="match status" value="1"/>
</dbReference>
<evidence type="ECO:0000313" key="12">
    <source>
        <dbReference type="Proteomes" id="UP000660262"/>
    </source>
</evidence>
<dbReference type="NCBIfam" id="TIGR02008">
    <property type="entry name" value="fdx_plant"/>
    <property type="match status" value="1"/>
</dbReference>
<evidence type="ECO:0000256" key="5">
    <source>
        <dbReference type="ARBA" id="ARBA00022982"/>
    </source>
</evidence>
<dbReference type="InterPro" id="IPR010241">
    <property type="entry name" value="Fd_pln"/>
</dbReference>
<dbReference type="GO" id="GO:0009507">
    <property type="term" value="C:chloroplast"/>
    <property type="evidence" value="ECO:0007669"/>
    <property type="project" value="UniProtKB-SubCell"/>
</dbReference>
<evidence type="ECO:0000259" key="10">
    <source>
        <dbReference type="PROSITE" id="PS51085"/>
    </source>
</evidence>
<dbReference type="InterPro" id="IPR012675">
    <property type="entry name" value="Beta-grasp_dom_sf"/>
</dbReference>
<dbReference type="AlphaFoldDB" id="A0A830HMX7"/>
<dbReference type="InterPro" id="IPR036010">
    <property type="entry name" value="2Fe-2S_ferredoxin-like_sf"/>
</dbReference>
<accession>A0A830HMX7</accession>
<evidence type="ECO:0000256" key="1">
    <source>
        <dbReference type="ARBA" id="ARBA00007874"/>
    </source>
</evidence>
<evidence type="ECO:0000256" key="4">
    <source>
        <dbReference type="ARBA" id="ARBA00022723"/>
    </source>
</evidence>
<dbReference type="PANTHER" id="PTHR43112:SF21">
    <property type="entry name" value="FERREDOXIN"/>
    <property type="match status" value="1"/>
</dbReference>
<keyword evidence="3 8" id="KW-0001">2Fe-2S</keyword>
<proteinExistence type="inferred from homology"/>
<sequence length="214" mass="23462">MLASSSVSQCSQRQQFRWRRASRVSRVSRRSSGRCLALFEKLVGFGKTAKLEYSNEKDKEMGFAQDKMNIRKESQGLGQKFLVTFKGADEEDITLEVPEDTYILDAADEAGLELPATCRGGICGTCVGRVVEGTVDQSDIQDLDYTLDGEQQEAGMALLCMARPASDCTIETQCDWGYGIALGGTDNWKGATGFKGAPEPIMGEKWEKSEAKSE</sequence>
<feature type="domain" description="2Fe-2S ferredoxin-type" evidence="10">
    <location>
        <begin position="81"/>
        <end position="176"/>
    </location>
</feature>
<comment type="similarity">
    <text evidence="1 8">Belongs to the 2Fe2S plant-type ferredoxin family.</text>
</comment>
<dbReference type="Pfam" id="PF00111">
    <property type="entry name" value="Fer2"/>
    <property type="match status" value="1"/>
</dbReference>
<keyword evidence="4 8" id="KW-0479">Metal-binding</keyword>
<evidence type="ECO:0000256" key="7">
    <source>
        <dbReference type="ARBA" id="ARBA00023014"/>
    </source>
</evidence>
<feature type="region of interest" description="Disordered" evidence="9">
    <location>
        <begin position="193"/>
        <end position="214"/>
    </location>
</feature>
<dbReference type="Proteomes" id="UP000660262">
    <property type="component" value="Unassembled WGS sequence"/>
</dbReference>
<dbReference type="PROSITE" id="PS51085">
    <property type="entry name" value="2FE2S_FER_2"/>
    <property type="match status" value="1"/>
</dbReference>